<dbReference type="WBParaSite" id="PTRK_0001154300.1">
    <property type="protein sequence ID" value="PTRK_0001154300.1"/>
    <property type="gene ID" value="PTRK_0001154300"/>
</dbReference>
<dbReference type="PANTHER" id="PTHR36520">
    <property type="entry name" value="PROTEIN CBG13000-RELATED"/>
    <property type="match status" value="1"/>
</dbReference>
<evidence type="ECO:0000256" key="1">
    <source>
        <dbReference type="SAM" id="SignalP"/>
    </source>
</evidence>
<feature type="chain" id="PRO_5005892171" evidence="1">
    <location>
        <begin position="21"/>
        <end position="382"/>
    </location>
</feature>
<protein>
    <submittedName>
        <fullName evidence="3">Uncharacterized protein</fullName>
    </submittedName>
</protein>
<keyword evidence="2" id="KW-1185">Reference proteome</keyword>
<name>A0A0N4ZSR1_PARTI</name>
<organism evidence="2 3">
    <name type="scientific">Parastrongyloides trichosuri</name>
    <name type="common">Possum-specific nematode worm</name>
    <dbReference type="NCBI Taxonomy" id="131310"/>
    <lineage>
        <taxon>Eukaryota</taxon>
        <taxon>Metazoa</taxon>
        <taxon>Ecdysozoa</taxon>
        <taxon>Nematoda</taxon>
        <taxon>Chromadorea</taxon>
        <taxon>Rhabditida</taxon>
        <taxon>Tylenchina</taxon>
        <taxon>Panagrolaimomorpha</taxon>
        <taxon>Strongyloidoidea</taxon>
        <taxon>Strongyloididae</taxon>
        <taxon>Parastrongyloides</taxon>
    </lineage>
</organism>
<keyword evidence="1" id="KW-0732">Signal</keyword>
<evidence type="ECO:0000313" key="3">
    <source>
        <dbReference type="WBParaSite" id="PTRK_0001154300.1"/>
    </source>
</evidence>
<evidence type="ECO:0000313" key="2">
    <source>
        <dbReference type="Proteomes" id="UP000038045"/>
    </source>
</evidence>
<feature type="signal peptide" evidence="1">
    <location>
        <begin position="1"/>
        <end position="20"/>
    </location>
</feature>
<reference evidence="3" key="1">
    <citation type="submission" date="2017-02" db="UniProtKB">
        <authorList>
            <consortium name="WormBaseParasite"/>
        </authorList>
    </citation>
    <scope>IDENTIFICATION</scope>
</reference>
<dbReference type="AlphaFoldDB" id="A0A0N4ZSR1"/>
<accession>A0A0N4ZSR1</accession>
<dbReference type="Proteomes" id="UP000038045">
    <property type="component" value="Unplaced"/>
</dbReference>
<sequence>MKLYLLSHLLIFLLFIQSYGEENLENDESDEEEEINNIRLTNNMDKYYEYLYKKMIVNGVKTDEKAKEIPLQKQLPDSPKINTDIEIPGPFDPLPGRTYDKNFMAMYPFASQYVGGFDYDPLEGRHFGGNLGVSIPSWGFMDVQGNIRKRWHDTTGKFGYIAHPVNMLGFDKKDYIQIINNPSLNHNRGLQPTIGLGKIPRNYVPISCKAPLCNPYISTFGVGVDMDGGGTDGYNGDFQFDLPISKGIAYQIPIGGNIYYDIDNTTMTYSQHLSPIDPYNILFPTNKYPTRRKRNLIYYNINKNENIYNKNSVFTLKNKEIPFIHKYTSKPIYPALLLWKIILKENIRKNFLRLSDIIVKPSKMFNINNYYQYQSFHEGFHY</sequence>
<proteinExistence type="predicted"/>